<dbReference type="Ensembl" id="ENSFHET00000026381.1">
    <property type="protein sequence ID" value="ENSFHEP00000032734.1"/>
    <property type="gene ID" value="ENSFHEG00000019401.1"/>
</dbReference>
<evidence type="ECO:0000313" key="12">
    <source>
        <dbReference type="Proteomes" id="UP000265000"/>
    </source>
</evidence>
<evidence type="ECO:0000256" key="2">
    <source>
        <dbReference type="ARBA" id="ARBA00022737"/>
    </source>
</evidence>
<feature type="disulfide bond" evidence="9">
    <location>
        <begin position="81"/>
        <end position="91"/>
    </location>
</feature>
<evidence type="ECO:0000256" key="7">
    <source>
        <dbReference type="ARBA" id="ARBA00064153"/>
    </source>
</evidence>
<evidence type="ECO:0000256" key="6">
    <source>
        <dbReference type="ARBA" id="ARBA00058074"/>
    </source>
</evidence>
<keyword evidence="2" id="KW-0677">Repeat</keyword>
<evidence type="ECO:0000256" key="1">
    <source>
        <dbReference type="ARBA" id="ARBA00022729"/>
    </source>
</evidence>
<reference evidence="11" key="1">
    <citation type="submission" date="2025-08" db="UniProtKB">
        <authorList>
            <consortium name="Ensembl"/>
        </authorList>
    </citation>
    <scope>IDENTIFICATION</scope>
</reference>
<feature type="disulfide bond" evidence="9">
    <location>
        <begin position="50"/>
        <end position="111"/>
    </location>
</feature>
<evidence type="ECO:0000313" key="11">
    <source>
        <dbReference type="Ensembl" id="ENSFHEP00000032734.1"/>
    </source>
</evidence>
<sequence length="142" mass="15283">LYNIRYCSKKKHFRLTGPTRCSGRVEVFFNSSWGTVCDDGWDLTDAAVVCRLLGCGLPQTALSGAHFGEGTGQIWLSNVGCSGLEDTLTECSHSGFGINSCGHAQDAGVICGKFLYTSLTRTRPEISFSYGGKPTNNETCLV</sequence>
<feature type="domain" description="SRCR" evidence="10">
    <location>
        <begin position="13"/>
        <end position="112"/>
    </location>
</feature>
<feature type="disulfide bond" evidence="9">
    <location>
        <begin position="37"/>
        <end position="101"/>
    </location>
</feature>
<evidence type="ECO:0000256" key="5">
    <source>
        <dbReference type="ARBA" id="ARBA00023180"/>
    </source>
</evidence>
<keyword evidence="3 9" id="KW-1015">Disulfide bond</keyword>
<reference evidence="11" key="2">
    <citation type="submission" date="2025-09" db="UniProtKB">
        <authorList>
            <consortium name="Ensembl"/>
        </authorList>
    </citation>
    <scope>IDENTIFICATION</scope>
</reference>
<dbReference type="GeneTree" id="ENSGT00940000163299"/>
<comment type="subunit">
    <text evidence="7">Interacts with LGALS1 and laminin.</text>
</comment>
<dbReference type="PROSITE" id="PS00420">
    <property type="entry name" value="SRCR_1"/>
    <property type="match status" value="1"/>
</dbReference>
<evidence type="ECO:0000256" key="4">
    <source>
        <dbReference type="ARBA" id="ARBA00023170"/>
    </source>
</evidence>
<dbReference type="Gene3D" id="3.10.250.10">
    <property type="entry name" value="SRCR-like domain"/>
    <property type="match status" value="1"/>
</dbReference>
<evidence type="ECO:0000256" key="9">
    <source>
        <dbReference type="PROSITE-ProRule" id="PRU00196"/>
    </source>
</evidence>
<dbReference type="InterPro" id="IPR001190">
    <property type="entry name" value="SRCR"/>
</dbReference>
<protein>
    <recommendedName>
        <fullName evidence="8">Soluble scavenger receptor cysteine-rich domain-containing protein SSC5D</fullName>
    </recommendedName>
</protein>
<comment type="function">
    <text evidence="6">Binds to extracellular matrix proteins. Binds to pathogen-associated molecular patterns (PAMPs) present on the cell walls of Gram-positive and Gram-negative bacteria and fungi, behaving as a pattern recognition receptor (PRR). Induces bacterial and fungal aggregation and subsequent inhibition of PAMP-induced cytokine release. Does not possess intrinsic bactericidal activity. May play a role in the innate defense and homeostasis of certain epithelial surfaces.</text>
</comment>
<evidence type="ECO:0000256" key="3">
    <source>
        <dbReference type="ARBA" id="ARBA00023157"/>
    </source>
</evidence>
<dbReference type="GO" id="GO:0016020">
    <property type="term" value="C:membrane"/>
    <property type="evidence" value="ECO:0007669"/>
    <property type="project" value="InterPro"/>
</dbReference>
<dbReference type="InterPro" id="IPR036772">
    <property type="entry name" value="SRCR-like_dom_sf"/>
</dbReference>
<dbReference type="PANTHER" id="PTHR48071">
    <property type="entry name" value="SRCR DOMAIN-CONTAINING PROTEIN"/>
    <property type="match status" value="1"/>
</dbReference>
<dbReference type="Proteomes" id="UP000265000">
    <property type="component" value="Unplaced"/>
</dbReference>
<keyword evidence="4" id="KW-0675">Receptor</keyword>
<evidence type="ECO:0000259" key="10">
    <source>
        <dbReference type="PROSITE" id="PS50287"/>
    </source>
</evidence>
<accession>A0A3Q2QXS4</accession>
<dbReference type="SMART" id="SM00202">
    <property type="entry name" value="SR"/>
    <property type="match status" value="1"/>
</dbReference>
<dbReference type="PANTHER" id="PTHR48071:SF18">
    <property type="entry name" value="DELETED IN MALIGNANT BRAIN TUMORS 1 PROTEIN-RELATED"/>
    <property type="match status" value="1"/>
</dbReference>
<dbReference type="SUPFAM" id="SSF56487">
    <property type="entry name" value="SRCR-like"/>
    <property type="match status" value="1"/>
</dbReference>
<name>A0A3Q2QXS4_FUNHE</name>
<keyword evidence="12" id="KW-1185">Reference proteome</keyword>
<dbReference type="AlphaFoldDB" id="A0A3Q2QXS4"/>
<keyword evidence="1" id="KW-0732">Signal</keyword>
<dbReference type="PRINTS" id="PR00258">
    <property type="entry name" value="SPERACTRCPTR"/>
</dbReference>
<keyword evidence="5" id="KW-0325">Glycoprotein</keyword>
<dbReference type="PROSITE" id="PS50287">
    <property type="entry name" value="SRCR_2"/>
    <property type="match status" value="1"/>
</dbReference>
<dbReference type="STRING" id="8078.ENSFHEP00000032734"/>
<dbReference type="FunFam" id="3.10.250.10:FF:000007">
    <property type="entry name" value="Soluble scavenger receptor cysteine-rich domain-containing protein SSC5D"/>
    <property type="match status" value="1"/>
</dbReference>
<proteinExistence type="predicted"/>
<dbReference type="Pfam" id="PF00530">
    <property type="entry name" value="SRCR"/>
    <property type="match status" value="1"/>
</dbReference>
<organism evidence="11 12">
    <name type="scientific">Fundulus heteroclitus</name>
    <name type="common">Killifish</name>
    <name type="synonym">Mummichog</name>
    <dbReference type="NCBI Taxonomy" id="8078"/>
    <lineage>
        <taxon>Eukaryota</taxon>
        <taxon>Metazoa</taxon>
        <taxon>Chordata</taxon>
        <taxon>Craniata</taxon>
        <taxon>Vertebrata</taxon>
        <taxon>Euteleostomi</taxon>
        <taxon>Actinopterygii</taxon>
        <taxon>Neopterygii</taxon>
        <taxon>Teleostei</taxon>
        <taxon>Neoteleostei</taxon>
        <taxon>Acanthomorphata</taxon>
        <taxon>Ovalentaria</taxon>
        <taxon>Atherinomorphae</taxon>
        <taxon>Cyprinodontiformes</taxon>
        <taxon>Fundulidae</taxon>
        <taxon>Fundulus</taxon>
    </lineage>
</organism>
<evidence type="ECO:0000256" key="8">
    <source>
        <dbReference type="ARBA" id="ARBA00069168"/>
    </source>
</evidence>